<dbReference type="PANTHER" id="PTHR30213:SF0">
    <property type="entry name" value="UPF0761 MEMBRANE PROTEIN YIHY"/>
    <property type="match status" value="1"/>
</dbReference>
<dbReference type="Pfam" id="PF03631">
    <property type="entry name" value="Virul_fac_BrkB"/>
    <property type="match status" value="1"/>
</dbReference>
<feature type="transmembrane region" description="Helical" evidence="7">
    <location>
        <begin position="183"/>
        <end position="201"/>
    </location>
</feature>
<evidence type="ECO:0008006" key="10">
    <source>
        <dbReference type="Google" id="ProtNLM"/>
    </source>
</evidence>
<organism evidence="8 9">
    <name type="scientific">Periweissella ghanensis</name>
    <dbReference type="NCBI Taxonomy" id="467997"/>
    <lineage>
        <taxon>Bacteria</taxon>
        <taxon>Bacillati</taxon>
        <taxon>Bacillota</taxon>
        <taxon>Bacilli</taxon>
        <taxon>Lactobacillales</taxon>
        <taxon>Lactobacillaceae</taxon>
        <taxon>Periweissella</taxon>
    </lineage>
</organism>
<comment type="caution">
    <text evidence="8">The sequence shown here is derived from an EMBL/GenBank/DDBJ whole genome shotgun (WGS) entry which is preliminary data.</text>
</comment>
<dbReference type="PANTHER" id="PTHR30213">
    <property type="entry name" value="INNER MEMBRANE PROTEIN YHJD"/>
    <property type="match status" value="1"/>
</dbReference>
<evidence type="ECO:0000256" key="4">
    <source>
        <dbReference type="ARBA" id="ARBA00022989"/>
    </source>
</evidence>
<feature type="region of interest" description="Disordered" evidence="6">
    <location>
        <begin position="286"/>
        <end position="326"/>
    </location>
</feature>
<feature type="transmembrane region" description="Helical" evidence="7">
    <location>
        <begin position="213"/>
        <end position="235"/>
    </location>
</feature>
<evidence type="ECO:0000256" key="2">
    <source>
        <dbReference type="ARBA" id="ARBA00022475"/>
    </source>
</evidence>
<name>A0ABN8BQ95_9LACO</name>
<feature type="transmembrane region" description="Helical" evidence="7">
    <location>
        <begin position="136"/>
        <end position="163"/>
    </location>
</feature>
<keyword evidence="9" id="KW-1185">Reference proteome</keyword>
<dbReference type="InterPro" id="IPR017039">
    <property type="entry name" value="Virul_fac_BrkB"/>
</dbReference>
<dbReference type="Proteomes" id="UP000789719">
    <property type="component" value="Unassembled WGS sequence"/>
</dbReference>
<dbReference type="EMBL" id="CAKKNT010000016">
    <property type="protein sequence ID" value="CAH0418805.1"/>
    <property type="molecule type" value="Genomic_DNA"/>
</dbReference>
<reference evidence="8 9" key="1">
    <citation type="submission" date="2021-11" db="EMBL/GenBank/DDBJ databases">
        <authorList>
            <person name="Depoorter E."/>
        </authorList>
    </citation>
    <scope>NUCLEOTIDE SEQUENCE [LARGE SCALE GENOMIC DNA]</scope>
    <source>
        <strain evidence="8 9">LMG 24286</strain>
    </source>
</reference>
<evidence type="ECO:0000256" key="6">
    <source>
        <dbReference type="SAM" id="MobiDB-lite"/>
    </source>
</evidence>
<keyword evidence="4 7" id="KW-1133">Transmembrane helix</keyword>
<evidence type="ECO:0000256" key="7">
    <source>
        <dbReference type="SAM" id="Phobius"/>
    </source>
</evidence>
<keyword evidence="2" id="KW-1003">Cell membrane</keyword>
<feature type="transmembrane region" description="Helical" evidence="7">
    <location>
        <begin position="247"/>
        <end position="272"/>
    </location>
</feature>
<evidence type="ECO:0000313" key="9">
    <source>
        <dbReference type="Proteomes" id="UP000789719"/>
    </source>
</evidence>
<keyword evidence="5 7" id="KW-0472">Membrane</keyword>
<evidence type="ECO:0000256" key="5">
    <source>
        <dbReference type="ARBA" id="ARBA00023136"/>
    </source>
</evidence>
<comment type="subcellular location">
    <subcellularLocation>
        <location evidence="1">Cell membrane</location>
        <topology evidence="1">Multi-pass membrane protein</topology>
    </subcellularLocation>
</comment>
<feature type="transmembrane region" description="Helical" evidence="7">
    <location>
        <begin position="94"/>
        <end position="115"/>
    </location>
</feature>
<evidence type="ECO:0000313" key="8">
    <source>
        <dbReference type="EMBL" id="CAH0418805.1"/>
    </source>
</evidence>
<accession>A0ABN8BQ95</accession>
<evidence type="ECO:0000256" key="1">
    <source>
        <dbReference type="ARBA" id="ARBA00004651"/>
    </source>
</evidence>
<feature type="transmembrane region" description="Helical" evidence="7">
    <location>
        <begin position="36"/>
        <end position="58"/>
    </location>
</feature>
<keyword evidence="3 7" id="KW-0812">Transmembrane</keyword>
<protein>
    <recommendedName>
        <fullName evidence="10">YihY/virulence factor BrkB family protein</fullName>
    </recommendedName>
</protein>
<evidence type="ECO:0000256" key="3">
    <source>
        <dbReference type="ARBA" id="ARBA00022692"/>
    </source>
</evidence>
<gene>
    <name evidence="8" type="ORF">WGH24286_01247</name>
</gene>
<proteinExistence type="predicted"/>
<dbReference type="PIRSF" id="PIRSF035875">
    <property type="entry name" value="RNase_BN"/>
    <property type="match status" value="1"/>
</dbReference>
<sequence length="326" mass="36544">MAKMKAWLQAIQAQPTIKVFLKYLQRAELGQASPMVAYYSLLALFPAIIALGAILPYIGINIDDTLLLVETALPSNVNTVLIPLIQSVLKRQSVSIFSVGLLVTLWSLSQVIAIFRTRIQRIYGEKKGKSPWLTRLISIGWIIGVIVVQTVVMFFIAISKPLLDEVINFFPTTRELIEVIEKAQWPVVIIVLLLGVMLINYAMPAKRPHWRALLAGSTIEVAAFLALTQVFGLYVKIAANKYTFYQAVGSIIIMLIWLNLVAMISLLGAVFVATFNQIWRPRDDETGPMSVATTADEPADVQPLDNPRWGITRRKRQQRDKLKESK</sequence>